<dbReference type="STRING" id="393003.SAMN05660461_0917"/>
<dbReference type="RefSeq" id="WP_079468222.1">
    <property type="nucleotide sequence ID" value="NZ_FUZZ01000001.1"/>
</dbReference>
<keyword evidence="2" id="KW-1185">Reference proteome</keyword>
<protein>
    <submittedName>
        <fullName evidence="1">Uncharacterized protein</fullName>
    </submittedName>
</protein>
<dbReference type="AlphaFoldDB" id="A0A1T5NBB6"/>
<proteinExistence type="predicted"/>
<accession>A0A1T5NBB6</accession>
<name>A0A1T5NBB6_9BACT</name>
<reference evidence="1 2" key="1">
    <citation type="submission" date="2017-02" db="EMBL/GenBank/DDBJ databases">
        <authorList>
            <person name="Peterson S.W."/>
        </authorList>
    </citation>
    <scope>NUCLEOTIDE SEQUENCE [LARGE SCALE GENOMIC DNA]</scope>
    <source>
        <strain evidence="1 2">DSM 18108</strain>
    </source>
</reference>
<dbReference type="Proteomes" id="UP000190166">
    <property type="component" value="Unassembled WGS sequence"/>
</dbReference>
<evidence type="ECO:0000313" key="1">
    <source>
        <dbReference type="EMBL" id="SKC97448.1"/>
    </source>
</evidence>
<evidence type="ECO:0000313" key="2">
    <source>
        <dbReference type="Proteomes" id="UP000190166"/>
    </source>
</evidence>
<dbReference type="EMBL" id="FUZZ01000001">
    <property type="protein sequence ID" value="SKC97448.1"/>
    <property type="molecule type" value="Genomic_DNA"/>
</dbReference>
<sequence length="168" mass="19122">MFETTAREFRIGDEDGFIGIVNATAYHSFVDNDWELGQLFRHFTQAINDETLIVWETSPGGGDWTVEFLESASGKDAFRQFESSIVVTDGRLYLTNYTDLTMAAQFEDCVIPDKLNADLYITLTPGRYHCTVRQMFVPGDEGDRFEVILQPTTQKGDNVSDVYWNTSF</sequence>
<gene>
    <name evidence="1" type="ORF">SAMN05660461_0917</name>
</gene>
<organism evidence="1 2">
    <name type="scientific">Chitinophaga ginsengisegetis</name>
    <dbReference type="NCBI Taxonomy" id="393003"/>
    <lineage>
        <taxon>Bacteria</taxon>
        <taxon>Pseudomonadati</taxon>
        <taxon>Bacteroidota</taxon>
        <taxon>Chitinophagia</taxon>
        <taxon>Chitinophagales</taxon>
        <taxon>Chitinophagaceae</taxon>
        <taxon>Chitinophaga</taxon>
    </lineage>
</organism>